<accession>Q05DZ7</accession>
<dbReference type="EnsemblBacteria" id="BAF34804">
    <property type="protein sequence ID" value="BAF34804"/>
    <property type="gene ID" value="APE_1588b"/>
</dbReference>
<name>Q05DZ7_AERPE</name>
<organism evidence="1 2">
    <name type="scientific">Aeropyrum pernix (strain ATCC 700893 / DSM 11879 / JCM 9820 / NBRC 100138 / K1)</name>
    <dbReference type="NCBI Taxonomy" id="272557"/>
    <lineage>
        <taxon>Archaea</taxon>
        <taxon>Thermoproteota</taxon>
        <taxon>Thermoprotei</taxon>
        <taxon>Desulfurococcales</taxon>
        <taxon>Desulfurococcaceae</taxon>
        <taxon>Aeropyrum</taxon>
    </lineage>
</organism>
<evidence type="ECO:0000313" key="2">
    <source>
        <dbReference type="Proteomes" id="UP000002518"/>
    </source>
</evidence>
<protein>
    <submittedName>
        <fullName evidence="1">Truncated phosphoenolpyruvate synthase</fullName>
    </submittedName>
</protein>
<proteinExistence type="predicted"/>
<dbReference type="SUPFAM" id="SSF56059">
    <property type="entry name" value="Glutathione synthetase ATP-binding domain-like"/>
    <property type="match status" value="1"/>
</dbReference>
<sequence>MFTIHPVTGDTDKIMVESIWGLGEYILPPY</sequence>
<dbReference type="KEGG" id="ape:APE_1588b"/>
<keyword evidence="2" id="KW-1185">Reference proteome</keyword>
<dbReference type="Proteomes" id="UP000002518">
    <property type="component" value="Chromosome"/>
</dbReference>
<evidence type="ECO:0000313" key="1">
    <source>
        <dbReference type="EMBL" id="BAF34804.1"/>
    </source>
</evidence>
<dbReference type="eggNOG" id="arCOG01111">
    <property type="taxonomic scope" value="Archaea"/>
</dbReference>
<dbReference type="EMBL" id="BA000002">
    <property type="protein sequence ID" value="BAF34804.1"/>
    <property type="molecule type" value="Genomic_DNA"/>
</dbReference>
<dbReference type="AlphaFoldDB" id="Q05DZ7"/>
<gene>
    <name evidence="1" type="ordered locus">APE_1588b</name>
</gene>
<reference evidence="1 2" key="1">
    <citation type="journal article" date="1999" name="DNA Res.">
        <title>Complete genome sequence of an aerobic hyper-thermophilic crenarchaeon, Aeropyrum pernix K1.</title>
        <authorList>
            <person name="Kawarabayasi Y."/>
            <person name="Hino Y."/>
            <person name="Horikawa H."/>
            <person name="Yamazaki S."/>
            <person name="Haikawa Y."/>
            <person name="Jin-no K."/>
            <person name="Takahashi M."/>
            <person name="Sekine M."/>
            <person name="Baba S."/>
            <person name="Ankai A."/>
            <person name="Kosugi H."/>
            <person name="Hosoyama A."/>
            <person name="Fukui S."/>
            <person name="Nagai Y."/>
            <person name="Nishijima K."/>
            <person name="Nakazawa H."/>
            <person name="Takamiya M."/>
            <person name="Masuda S."/>
            <person name="Funahashi T."/>
            <person name="Tanaka T."/>
            <person name="Kudoh Y."/>
            <person name="Yamazaki J."/>
            <person name="Kushida N."/>
            <person name="Oguchi A."/>
            <person name="Aoki K."/>
            <person name="Kubota K."/>
            <person name="Nakamura Y."/>
            <person name="Nomura N."/>
            <person name="Sako Y."/>
            <person name="Kikuchi H."/>
        </authorList>
    </citation>
    <scope>NUCLEOTIDE SEQUENCE [LARGE SCALE GENOMIC DNA]</scope>
    <source>
        <strain evidence="2">ATCC 700893 / DSM 11879 / JCM 9820 / NBRC 100138 / K1</strain>
    </source>
</reference>
<dbReference type="Gene3D" id="3.30.470.20">
    <property type="entry name" value="ATP-grasp fold, B domain"/>
    <property type="match status" value="1"/>
</dbReference>